<evidence type="ECO:0000313" key="4">
    <source>
        <dbReference type="Proteomes" id="UP001150238"/>
    </source>
</evidence>
<gene>
    <name evidence="3" type="ORF">C8J55DRAFT_558781</name>
</gene>
<reference evidence="3" key="2">
    <citation type="journal article" date="2023" name="Proc. Natl. Acad. Sci. U.S.A.">
        <title>A global phylogenomic analysis of the shiitake genus Lentinula.</title>
        <authorList>
            <person name="Sierra-Patev S."/>
            <person name="Min B."/>
            <person name="Naranjo-Ortiz M."/>
            <person name="Looney B."/>
            <person name="Konkel Z."/>
            <person name="Slot J.C."/>
            <person name="Sakamoto Y."/>
            <person name="Steenwyk J.L."/>
            <person name="Rokas A."/>
            <person name="Carro J."/>
            <person name="Camarero S."/>
            <person name="Ferreira P."/>
            <person name="Molpeceres G."/>
            <person name="Ruiz-Duenas F.J."/>
            <person name="Serrano A."/>
            <person name="Henrissat B."/>
            <person name="Drula E."/>
            <person name="Hughes K.W."/>
            <person name="Mata J.L."/>
            <person name="Ishikawa N.K."/>
            <person name="Vargas-Isla R."/>
            <person name="Ushijima S."/>
            <person name="Smith C.A."/>
            <person name="Donoghue J."/>
            <person name="Ahrendt S."/>
            <person name="Andreopoulos W."/>
            <person name="He G."/>
            <person name="LaButti K."/>
            <person name="Lipzen A."/>
            <person name="Ng V."/>
            <person name="Riley R."/>
            <person name="Sandor L."/>
            <person name="Barry K."/>
            <person name="Martinez A.T."/>
            <person name="Xiao Y."/>
            <person name="Gibbons J.G."/>
            <person name="Terashima K."/>
            <person name="Grigoriev I.V."/>
            <person name="Hibbett D."/>
        </authorList>
    </citation>
    <scope>NUCLEOTIDE SEQUENCE</scope>
    <source>
        <strain evidence="3">Sp2 HRB7682 ss15</strain>
    </source>
</reference>
<keyword evidence="1" id="KW-0238">DNA-binding</keyword>
<dbReference type="Proteomes" id="UP001150238">
    <property type="component" value="Unassembled WGS sequence"/>
</dbReference>
<name>A0A9W9AMY0_9AGAR</name>
<evidence type="ECO:0000313" key="3">
    <source>
        <dbReference type="EMBL" id="KAJ4486747.1"/>
    </source>
</evidence>
<dbReference type="SUPFAM" id="SSF47823">
    <property type="entry name" value="lambda integrase-like, N-terminal domain"/>
    <property type="match status" value="1"/>
</dbReference>
<feature type="region of interest" description="Disordered" evidence="2">
    <location>
        <begin position="66"/>
        <end position="86"/>
    </location>
</feature>
<evidence type="ECO:0000256" key="1">
    <source>
        <dbReference type="ARBA" id="ARBA00023125"/>
    </source>
</evidence>
<dbReference type="InterPro" id="IPR010998">
    <property type="entry name" value="Integrase_recombinase_N"/>
</dbReference>
<dbReference type="GO" id="GO:0003677">
    <property type="term" value="F:DNA binding"/>
    <property type="evidence" value="ECO:0007669"/>
    <property type="project" value="UniProtKB-KW"/>
</dbReference>
<dbReference type="EMBL" id="JANVFS010000010">
    <property type="protein sequence ID" value="KAJ4486747.1"/>
    <property type="molecule type" value="Genomic_DNA"/>
</dbReference>
<organism evidence="3 4">
    <name type="scientific">Lentinula lateritia</name>
    <dbReference type="NCBI Taxonomy" id="40482"/>
    <lineage>
        <taxon>Eukaryota</taxon>
        <taxon>Fungi</taxon>
        <taxon>Dikarya</taxon>
        <taxon>Basidiomycota</taxon>
        <taxon>Agaricomycotina</taxon>
        <taxon>Agaricomycetes</taxon>
        <taxon>Agaricomycetidae</taxon>
        <taxon>Agaricales</taxon>
        <taxon>Marasmiineae</taxon>
        <taxon>Omphalotaceae</taxon>
        <taxon>Lentinula</taxon>
    </lineage>
</organism>
<dbReference type="Gene3D" id="1.10.150.130">
    <property type="match status" value="1"/>
</dbReference>
<proteinExistence type="predicted"/>
<comment type="caution">
    <text evidence="3">The sequence shown here is derived from an EMBL/GenBank/DDBJ whole genome shotgun (WGS) entry which is preliminary data.</text>
</comment>
<reference evidence="3" key="1">
    <citation type="submission" date="2022-08" db="EMBL/GenBank/DDBJ databases">
        <authorList>
            <consortium name="DOE Joint Genome Institute"/>
            <person name="Min B."/>
            <person name="Riley R."/>
            <person name="Sierra-Patev S."/>
            <person name="Naranjo-Ortiz M."/>
            <person name="Looney B."/>
            <person name="Konkel Z."/>
            <person name="Slot J.C."/>
            <person name="Sakamoto Y."/>
            <person name="Steenwyk J.L."/>
            <person name="Rokas A."/>
            <person name="Carro J."/>
            <person name="Camarero S."/>
            <person name="Ferreira P."/>
            <person name="Molpeceres G."/>
            <person name="Ruiz-Duenas F.J."/>
            <person name="Serrano A."/>
            <person name="Henrissat B."/>
            <person name="Drula E."/>
            <person name="Hughes K.W."/>
            <person name="Mata J.L."/>
            <person name="Ishikawa N.K."/>
            <person name="Vargas-Isla R."/>
            <person name="Ushijima S."/>
            <person name="Smith C.A."/>
            <person name="Ahrendt S."/>
            <person name="Andreopoulos W."/>
            <person name="He G."/>
            <person name="Labutti K."/>
            <person name="Lipzen A."/>
            <person name="Ng V."/>
            <person name="Sandor L."/>
            <person name="Barry K."/>
            <person name="Martinez A.T."/>
            <person name="Xiao Y."/>
            <person name="Gibbons J.G."/>
            <person name="Terashima K."/>
            <person name="Hibbett D.S."/>
            <person name="Grigoriev I.V."/>
        </authorList>
    </citation>
    <scope>NUCLEOTIDE SEQUENCE</scope>
    <source>
        <strain evidence="3">Sp2 HRB7682 ss15</strain>
    </source>
</reference>
<feature type="compositionally biased region" description="Basic and acidic residues" evidence="2">
    <location>
        <begin position="68"/>
        <end position="86"/>
    </location>
</feature>
<dbReference type="AlphaFoldDB" id="A0A9W9AMY0"/>
<sequence length="255" mass="28458">MNHYESIRLPPEFALADSSASKVLPRVPTAHLLQDTPNSLELTTHLIPTFLSPLIPHIPSTSSIVPKNKHDLIPREPLPGRDYRPSELRKHSLTTKRIHTWTSPWAIARQQHLSKSLLQAVIDDAHNAMQKSLAPNTLSSYAAGPLRFNQYCDSMDIPEEERMPAHPMLIAGFVGHNMGKVSGSCIKNWLSGLRAWFEYSGARWPSDSPEIKMARKAAKKEGTAHKCPTRHPITLAHLLALFRALNSSNPFHSAI</sequence>
<accession>A0A9W9AMY0</accession>
<evidence type="ECO:0000256" key="2">
    <source>
        <dbReference type="SAM" id="MobiDB-lite"/>
    </source>
</evidence>
<protein>
    <submittedName>
        <fullName evidence="3">Uncharacterized protein</fullName>
    </submittedName>
</protein>